<protein>
    <submittedName>
        <fullName evidence="1">Uncharacterized protein</fullName>
    </submittedName>
</protein>
<evidence type="ECO:0000313" key="1">
    <source>
        <dbReference type="EMBL" id="RZC58493.1"/>
    </source>
</evidence>
<proteinExistence type="predicted"/>
<sequence>MLLLLGQLVIKGVGNILQSTHLDQDNPALYLLHKNSERRFLSLSNLPSTTVTTSFTSCTPLDLRTSPSLFVKTLKNSQLNSVVTTIESTFTDHQHLHQSITNSFTPSRIKFRILEAIEMFTSMRKIAKDKGVDHL</sequence>
<evidence type="ECO:0000313" key="2">
    <source>
        <dbReference type="Proteomes" id="UP000316621"/>
    </source>
</evidence>
<dbReference type="Gramene" id="RZC58493">
    <property type="protein sequence ID" value="RZC58493"/>
    <property type="gene ID" value="C5167_005795"/>
</dbReference>
<dbReference type="EMBL" id="CM010718">
    <property type="protein sequence ID" value="RZC58493.1"/>
    <property type="molecule type" value="Genomic_DNA"/>
</dbReference>
<dbReference type="Proteomes" id="UP000316621">
    <property type="component" value="Chromosome 4"/>
</dbReference>
<reference evidence="1 2" key="1">
    <citation type="journal article" date="2018" name="Science">
        <title>The opium poppy genome and morphinan production.</title>
        <authorList>
            <person name="Guo L."/>
            <person name="Winzer T."/>
            <person name="Yang X."/>
            <person name="Li Y."/>
            <person name="Ning Z."/>
            <person name="He Z."/>
            <person name="Teodor R."/>
            <person name="Lu Y."/>
            <person name="Bowser T.A."/>
            <person name="Graham I.A."/>
            <person name="Ye K."/>
        </authorList>
    </citation>
    <scope>NUCLEOTIDE SEQUENCE [LARGE SCALE GENOMIC DNA]</scope>
    <source>
        <strain evidence="2">cv. HN1</strain>
        <tissue evidence="1">Leaves</tissue>
    </source>
</reference>
<name>A0A4Y7JBK6_PAPSO</name>
<gene>
    <name evidence="1" type="ORF">C5167_005795</name>
</gene>
<organism evidence="1 2">
    <name type="scientific">Papaver somniferum</name>
    <name type="common">Opium poppy</name>
    <dbReference type="NCBI Taxonomy" id="3469"/>
    <lineage>
        <taxon>Eukaryota</taxon>
        <taxon>Viridiplantae</taxon>
        <taxon>Streptophyta</taxon>
        <taxon>Embryophyta</taxon>
        <taxon>Tracheophyta</taxon>
        <taxon>Spermatophyta</taxon>
        <taxon>Magnoliopsida</taxon>
        <taxon>Ranunculales</taxon>
        <taxon>Papaveraceae</taxon>
        <taxon>Papaveroideae</taxon>
        <taxon>Papaver</taxon>
    </lineage>
</organism>
<dbReference type="AlphaFoldDB" id="A0A4Y7JBK6"/>
<keyword evidence="2" id="KW-1185">Reference proteome</keyword>
<accession>A0A4Y7JBK6</accession>